<keyword evidence="3" id="KW-0808">Transferase</keyword>
<feature type="compositionally biased region" description="Low complexity" evidence="1">
    <location>
        <begin position="70"/>
        <end position="95"/>
    </location>
</feature>
<dbReference type="EMBL" id="LNIX01000008">
    <property type="protein sequence ID" value="OXA51003.1"/>
    <property type="molecule type" value="Genomic_DNA"/>
</dbReference>
<feature type="domain" description="UME" evidence="2">
    <location>
        <begin position="1297"/>
        <end position="1390"/>
    </location>
</feature>
<keyword evidence="3" id="KW-0418">Kinase</keyword>
<protein>
    <submittedName>
        <fullName evidence="3">Serine/threonine-protein kinase atr</fullName>
    </submittedName>
</protein>
<organism evidence="3 4">
    <name type="scientific">Folsomia candida</name>
    <name type="common">Springtail</name>
    <dbReference type="NCBI Taxonomy" id="158441"/>
    <lineage>
        <taxon>Eukaryota</taxon>
        <taxon>Metazoa</taxon>
        <taxon>Ecdysozoa</taxon>
        <taxon>Arthropoda</taxon>
        <taxon>Hexapoda</taxon>
        <taxon>Collembola</taxon>
        <taxon>Entomobryomorpha</taxon>
        <taxon>Isotomoidea</taxon>
        <taxon>Isotomidae</taxon>
        <taxon>Proisotominae</taxon>
        <taxon>Folsomia</taxon>
    </lineage>
</organism>
<sequence>MNHNATTTPRKKRKRTTPTNVTPQPKKSTPTGDPSLVEIVNLGDSEDDEKQPAVKRVAAPPKPKQCGRPSLPSTSLSAALQASASHSLVPLTSSSLPPPQPSTSSSAIIQPPVTNAVNEHKFLVPTLMPVVAKCARKRSALSRAGRIKVVTKTPEQVKQTANCRKMRIAVIGVIKDSVHALLSNLWACWRKYPLMFVSSYKIPKMGNNDEDLSAESEIKDFLPWWLHGLACLVLYPELAAVSADVVALLQALGQLLTYGNPNLVETCFTELITIIHSLIEALLSQARDDNLKAMSGITLKYECDENPKDEATGMTANNEIPAVAPETRVIKEIVLKYTIRMDNNNDNSDAIEHLLDILGIFLPRLFYLNATPPHKLVSMWGKLWGWLSHRRKLKMLQNFLIPELTCLPRMSTATELSLSHLLTNVITDGIGLQDHHTFDHFVSFCETVSRWSAYWNLFPQSVLLRVHSVVTDIISSDRFDALPSDNSRSCLIKLYDGLTSEHLRYDTGTMLSVRDAQEFQTVAKTLTSIKTLHPILINSVFQEVKDKFDHLTGRDDEDNKWELQIRDPDVNFFTNIPLGPESSPIWTSMSANFTDLVSVNPEKMSNYAHHVRPAMRQTCLLIQLAADVHSKLITYVKECNVEMKTAFRPMFTFLTTEMMAKWGQFGSSCIVQLLSGNVPRIMEAEECLNMILDTIKKFDEAEFLEVRLSLEVKCLLATITGTPWLDKFKGRLPKRFVPALFLNGISSSTDAIGRFQPTTVGKCLSVLCSRVFLPFRDFVLDTLIDEMEAVSSVTVTNEILTLISKENWAIRYLDWNFTVTFIHLAESKFDWKQLPNFRNILASAILKLSCTLSNQTMRSDNTANLNNLTPERMRKRTMSLLLSPCPWCSAPFREYKGNKIVKTGRRVLEAGKMVDDDWTINLIPMPDDDLVTVIKLALPLLKSSFEVTKLTLCSLITIARHHTTGYLSSLIAEFTSIAANSNVNIGSEIMTNFGFYFAQNGAQDSFSSQHNYAETERTLGYGLMIHMLMYHLQLSFEKRCSVSFAGKILTILQKVAAFVDRPMILETLRFCLRLTMHRDSNVRNLLAQAVCTELANRCVPPCTAWELMTSLRYELAPNIVEIIVEEFCNFHEQSEDLQLERAKAFLNSVSIMGDFRTHAVFIHYYVPVLLGEIVPYLPDDKKYAFVLSTISKFASTNESMLLGDGFPIYLRPLALSSPYEKTIKFCTYLKQVHKLDPDFLAANSAQSAVNELLCFLTDMKDRVQKFVPCLPQKKTDKFIIKSASLARSEMQNVMAHYLMGFFVFVDTKLHSRKESVTRKRRILASFTSLIDVIGRTRITDSRTKVYATLNSLFSLGRDYADLLLKSWKMFANNLEDVAFGQMSTSILSAVSTLSPYLPEEVDNLMTFFISTKHVVTSPYFQELYFVTDFCNDSGVLHSVRQVTTPTKGDSWVRFFQVLVQESAHENSHIRLRAVEKLRRIFSDEYIQVKNFLLDTEHPVVSKVGESGCLLIFNLTMEAQTMFSPDSFLTILV</sequence>
<reference evidence="3 4" key="1">
    <citation type="submission" date="2015-12" db="EMBL/GenBank/DDBJ databases">
        <title>The genome of Folsomia candida.</title>
        <authorList>
            <person name="Faddeeva A."/>
            <person name="Derks M.F."/>
            <person name="Anvar Y."/>
            <person name="Smit S."/>
            <person name="Van Straalen N."/>
            <person name="Roelofs D."/>
        </authorList>
    </citation>
    <scope>NUCLEOTIDE SEQUENCE [LARGE SCALE GENOMIC DNA]</scope>
    <source>
        <strain evidence="3 4">VU population</strain>
        <tissue evidence="3">Whole body</tissue>
    </source>
</reference>
<name>A0A226E0C9_FOLCA</name>
<dbReference type="InterPro" id="IPR012993">
    <property type="entry name" value="UME"/>
</dbReference>
<dbReference type="InterPro" id="IPR016024">
    <property type="entry name" value="ARM-type_fold"/>
</dbReference>
<dbReference type="Proteomes" id="UP000198287">
    <property type="component" value="Unassembled WGS sequence"/>
</dbReference>
<accession>A0A226E0C9</accession>
<dbReference type="GO" id="GO:0004674">
    <property type="term" value="F:protein serine/threonine kinase activity"/>
    <property type="evidence" value="ECO:0007669"/>
    <property type="project" value="InterPro"/>
</dbReference>
<evidence type="ECO:0000313" key="4">
    <source>
        <dbReference type="Proteomes" id="UP000198287"/>
    </source>
</evidence>
<dbReference type="OrthoDB" id="381190at2759"/>
<keyword evidence="4" id="KW-1185">Reference proteome</keyword>
<evidence type="ECO:0000313" key="3">
    <source>
        <dbReference type="EMBL" id="OXA51003.1"/>
    </source>
</evidence>
<dbReference type="Pfam" id="PF08064">
    <property type="entry name" value="UME"/>
    <property type="match status" value="1"/>
</dbReference>
<evidence type="ECO:0000259" key="2">
    <source>
        <dbReference type="Pfam" id="PF08064"/>
    </source>
</evidence>
<comment type="caution">
    <text evidence="3">The sequence shown here is derived from an EMBL/GenBank/DDBJ whole genome shotgun (WGS) entry which is preliminary data.</text>
</comment>
<proteinExistence type="predicted"/>
<gene>
    <name evidence="3" type="ORF">Fcan01_14305</name>
</gene>
<feature type="region of interest" description="Disordered" evidence="1">
    <location>
        <begin position="1"/>
        <end position="109"/>
    </location>
</feature>
<dbReference type="STRING" id="158441.A0A226E0C9"/>
<dbReference type="SUPFAM" id="SSF48371">
    <property type="entry name" value="ARM repeat"/>
    <property type="match status" value="1"/>
</dbReference>
<evidence type="ECO:0000256" key="1">
    <source>
        <dbReference type="SAM" id="MobiDB-lite"/>
    </source>
</evidence>